<evidence type="ECO:0000256" key="1">
    <source>
        <dbReference type="SAM" id="Phobius"/>
    </source>
</evidence>
<feature type="non-terminal residue" evidence="2">
    <location>
        <position position="1"/>
    </location>
</feature>
<dbReference type="EMBL" id="AZMM01012278">
    <property type="protein sequence ID" value="ETJ33266.1"/>
    <property type="molecule type" value="Genomic_DNA"/>
</dbReference>
<feature type="non-terminal residue" evidence="2">
    <location>
        <position position="114"/>
    </location>
</feature>
<organism evidence="2">
    <name type="scientific">human gut metagenome</name>
    <dbReference type="NCBI Taxonomy" id="408170"/>
    <lineage>
        <taxon>unclassified sequences</taxon>
        <taxon>metagenomes</taxon>
        <taxon>organismal metagenomes</taxon>
    </lineage>
</organism>
<keyword evidence="1" id="KW-1133">Transmembrane helix</keyword>
<keyword evidence="1" id="KW-0472">Membrane</keyword>
<reference evidence="2" key="1">
    <citation type="submission" date="2013-12" db="EMBL/GenBank/DDBJ databases">
        <title>A Varibaculum cambriense genome reconstructed from a premature infant gut community with otherwise low bacterial novelty that shifts toward anaerobic metabolism during the third week of life.</title>
        <authorList>
            <person name="Brown C.T."/>
            <person name="Sharon I."/>
            <person name="Thomas B.C."/>
            <person name="Castelle C.J."/>
            <person name="Morowitz M.J."/>
            <person name="Banfield J.F."/>
        </authorList>
    </citation>
    <scope>NUCLEOTIDE SEQUENCE</scope>
</reference>
<name>W1XT39_9ZZZZ</name>
<sequence>VIIKYDVSLPTKKVTGILLLIVISGSLFSACQFAYKDAKNKKAFSPYILASRFATYTPFFNLNYFALAAKEHQRLLSIANTVPYFQLSVRDTGIDTYVLIVGESVGFDSFILTY</sequence>
<protein>
    <submittedName>
        <fullName evidence="2">Uncharacterized protein</fullName>
    </submittedName>
</protein>
<evidence type="ECO:0000313" key="2">
    <source>
        <dbReference type="EMBL" id="ETJ33266.1"/>
    </source>
</evidence>
<dbReference type="AlphaFoldDB" id="W1XT39"/>
<feature type="transmembrane region" description="Helical" evidence="1">
    <location>
        <begin position="14"/>
        <end position="35"/>
    </location>
</feature>
<accession>W1XT39</accession>
<keyword evidence="1" id="KW-0812">Transmembrane</keyword>
<gene>
    <name evidence="2" type="ORF">Q604_UNBC12278G0001</name>
</gene>
<proteinExistence type="predicted"/>
<comment type="caution">
    <text evidence="2">The sequence shown here is derived from an EMBL/GenBank/DDBJ whole genome shotgun (WGS) entry which is preliminary data.</text>
</comment>